<comment type="caution">
    <text evidence="1">The sequence shown here is derived from an EMBL/GenBank/DDBJ whole genome shotgun (WGS) entry which is preliminary data.</text>
</comment>
<proteinExistence type="predicted"/>
<accession>A0A7W5BEW7</accession>
<keyword evidence="2" id="KW-1185">Reference proteome</keyword>
<dbReference type="AlphaFoldDB" id="A0A7W5BEW7"/>
<organism evidence="1 2">
    <name type="scientific">Pseudoduganella violacea</name>
    <dbReference type="NCBI Taxonomy" id="1715466"/>
    <lineage>
        <taxon>Bacteria</taxon>
        <taxon>Pseudomonadati</taxon>
        <taxon>Pseudomonadota</taxon>
        <taxon>Betaproteobacteria</taxon>
        <taxon>Burkholderiales</taxon>
        <taxon>Oxalobacteraceae</taxon>
        <taxon>Telluria group</taxon>
        <taxon>Pseudoduganella</taxon>
    </lineage>
</organism>
<protein>
    <submittedName>
        <fullName evidence="1">Uncharacterized protein</fullName>
    </submittedName>
</protein>
<name>A0A7W5BEW7_9BURK</name>
<dbReference type="RefSeq" id="WP_183443577.1">
    <property type="nucleotide sequence ID" value="NZ_JACHXD010000021.1"/>
</dbReference>
<dbReference type="Proteomes" id="UP000541535">
    <property type="component" value="Unassembled WGS sequence"/>
</dbReference>
<sequence length="127" mass="14124">MTARIVCLVGALALYPLSHAVEKREERRYGAQMLKGDYYVYGGTLAEMLPPTRKDRKVAFMLKGALAKELFDQIGPDVKKADACSSALDFRQRRRADLDCTYTQEDGYSCYFGLDVVTGKGTHGSIC</sequence>
<dbReference type="EMBL" id="JACHXD010000021">
    <property type="protein sequence ID" value="MBB3121891.1"/>
    <property type="molecule type" value="Genomic_DNA"/>
</dbReference>
<gene>
    <name evidence="1" type="ORF">FHS03_004983</name>
</gene>
<evidence type="ECO:0000313" key="2">
    <source>
        <dbReference type="Proteomes" id="UP000541535"/>
    </source>
</evidence>
<reference evidence="1 2" key="1">
    <citation type="submission" date="2020-08" db="EMBL/GenBank/DDBJ databases">
        <title>Genomic Encyclopedia of Type Strains, Phase III (KMG-III): the genomes of soil and plant-associated and newly described type strains.</title>
        <authorList>
            <person name="Whitman W."/>
        </authorList>
    </citation>
    <scope>NUCLEOTIDE SEQUENCE [LARGE SCALE GENOMIC DNA]</scope>
    <source>
        <strain evidence="1 2">CECT 8897</strain>
    </source>
</reference>
<evidence type="ECO:0000313" key="1">
    <source>
        <dbReference type="EMBL" id="MBB3121891.1"/>
    </source>
</evidence>